<dbReference type="PANTHER" id="PTHR24422">
    <property type="entry name" value="CHEMOTAXIS PROTEIN METHYLTRANSFERASE"/>
    <property type="match status" value="1"/>
</dbReference>
<sequence>MVWSLRALPELTDTEFQQWSKLLEDRTGIQIAPHQRVFLQTQIAGRMRELECGDYNTYMNQVREGLQGMVEWSVLVDRLVVKETSFFRHRPSIEYVRRLVQSRIDNQALDDSFDVWSVGCATGEEPYALAMAVNDCFELAAIDPYFGVTATDISLPSLHKARAGIYPARKVDHATPQERARYFCPAGQHLQVVEKIRDRVCFTHGNVLELGKMPAVPMDVIFCQNVLIYFRRWRRREILNHLVDRLKPNGVLIVGLGEITDWNHPKMKRVGGEEIQAYQRSAPGAAKS</sequence>
<organism evidence="7 8">
    <name type="scientific">Simiduia aestuariiviva</name>
    <dbReference type="NCBI Taxonomy" id="1510459"/>
    <lineage>
        <taxon>Bacteria</taxon>
        <taxon>Pseudomonadati</taxon>
        <taxon>Pseudomonadota</taxon>
        <taxon>Gammaproteobacteria</taxon>
        <taxon>Cellvibrionales</taxon>
        <taxon>Cellvibrionaceae</taxon>
        <taxon>Simiduia</taxon>
    </lineage>
</organism>
<reference evidence="7 8" key="1">
    <citation type="submission" date="2020-08" db="EMBL/GenBank/DDBJ databases">
        <title>Genomic Encyclopedia of Type Strains, Phase III (KMG-III): the genomes of soil and plant-associated and newly described type strains.</title>
        <authorList>
            <person name="Whitman W."/>
        </authorList>
    </citation>
    <scope>NUCLEOTIDE SEQUENCE [LARGE SCALE GENOMIC DNA]</scope>
    <source>
        <strain evidence="7 8">CECT 8571</strain>
    </source>
</reference>
<dbReference type="GO" id="GO:0008983">
    <property type="term" value="F:protein-glutamate O-methyltransferase activity"/>
    <property type="evidence" value="ECO:0007669"/>
    <property type="project" value="UniProtKB-EC"/>
</dbReference>
<dbReference type="AlphaFoldDB" id="A0A839UK02"/>
<evidence type="ECO:0000256" key="4">
    <source>
        <dbReference type="ARBA" id="ARBA00022679"/>
    </source>
</evidence>
<dbReference type="Proteomes" id="UP000559987">
    <property type="component" value="Unassembled WGS sequence"/>
</dbReference>
<gene>
    <name evidence="7" type="ORF">FHS30_000105</name>
</gene>
<dbReference type="SUPFAM" id="SSF47757">
    <property type="entry name" value="Chemotaxis receptor methyltransferase CheR, N-terminal domain"/>
    <property type="match status" value="1"/>
</dbReference>
<evidence type="ECO:0000256" key="5">
    <source>
        <dbReference type="ARBA" id="ARBA00022691"/>
    </source>
</evidence>
<dbReference type="PROSITE" id="PS50123">
    <property type="entry name" value="CHER"/>
    <property type="match status" value="1"/>
</dbReference>
<dbReference type="EC" id="2.1.1.80" evidence="2"/>
<keyword evidence="8" id="KW-1185">Reference proteome</keyword>
<dbReference type="Pfam" id="PF03705">
    <property type="entry name" value="CheR_N"/>
    <property type="match status" value="1"/>
</dbReference>
<dbReference type="SUPFAM" id="SSF53335">
    <property type="entry name" value="S-adenosyl-L-methionine-dependent methyltransferases"/>
    <property type="match status" value="1"/>
</dbReference>
<keyword evidence="4 7" id="KW-0808">Transferase</keyword>
<dbReference type="Gene3D" id="3.40.50.150">
    <property type="entry name" value="Vaccinia Virus protein VP39"/>
    <property type="match status" value="1"/>
</dbReference>
<evidence type="ECO:0000256" key="2">
    <source>
        <dbReference type="ARBA" id="ARBA00012534"/>
    </source>
</evidence>
<proteinExistence type="predicted"/>
<name>A0A839UK02_9GAMM</name>
<evidence type="ECO:0000313" key="8">
    <source>
        <dbReference type="Proteomes" id="UP000559987"/>
    </source>
</evidence>
<evidence type="ECO:0000256" key="1">
    <source>
        <dbReference type="ARBA" id="ARBA00001541"/>
    </source>
</evidence>
<dbReference type="GO" id="GO:0032259">
    <property type="term" value="P:methylation"/>
    <property type="evidence" value="ECO:0007669"/>
    <property type="project" value="UniProtKB-KW"/>
</dbReference>
<dbReference type="SMART" id="SM00138">
    <property type="entry name" value="MeTrc"/>
    <property type="match status" value="1"/>
</dbReference>
<dbReference type="InterPro" id="IPR036804">
    <property type="entry name" value="CheR_N_sf"/>
</dbReference>
<dbReference type="InterPro" id="IPR050903">
    <property type="entry name" value="Bact_Chemotaxis_MeTrfase"/>
</dbReference>
<protein>
    <recommendedName>
        <fullName evidence="2">protein-glutamate O-methyltransferase</fullName>
        <ecNumber evidence="2">2.1.1.80</ecNumber>
    </recommendedName>
</protein>
<dbReference type="InterPro" id="IPR000780">
    <property type="entry name" value="CheR_MeTrfase"/>
</dbReference>
<evidence type="ECO:0000259" key="6">
    <source>
        <dbReference type="PROSITE" id="PS50123"/>
    </source>
</evidence>
<dbReference type="RefSeq" id="WP_183907269.1">
    <property type="nucleotide sequence ID" value="NZ_JACHXZ010000001.1"/>
</dbReference>
<dbReference type="InterPro" id="IPR022642">
    <property type="entry name" value="CheR_C"/>
</dbReference>
<evidence type="ECO:0000256" key="3">
    <source>
        <dbReference type="ARBA" id="ARBA00022603"/>
    </source>
</evidence>
<dbReference type="Gene3D" id="1.10.155.10">
    <property type="entry name" value="Chemotaxis receptor methyltransferase CheR, N-terminal domain"/>
    <property type="match status" value="1"/>
</dbReference>
<comment type="caution">
    <text evidence="7">The sequence shown here is derived from an EMBL/GenBank/DDBJ whole genome shotgun (WGS) entry which is preliminary data.</text>
</comment>
<evidence type="ECO:0000313" key="7">
    <source>
        <dbReference type="EMBL" id="MBB3166929.1"/>
    </source>
</evidence>
<accession>A0A839UK02</accession>
<keyword evidence="5" id="KW-0949">S-adenosyl-L-methionine</keyword>
<feature type="domain" description="CheR-type methyltransferase" evidence="6">
    <location>
        <begin position="4"/>
        <end position="258"/>
    </location>
</feature>
<dbReference type="Pfam" id="PF01739">
    <property type="entry name" value="CheR"/>
    <property type="match status" value="1"/>
</dbReference>
<dbReference type="PANTHER" id="PTHR24422:SF19">
    <property type="entry name" value="CHEMOTAXIS PROTEIN METHYLTRANSFERASE"/>
    <property type="match status" value="1"/>
</dbReference>
<dbReference type="InterPro" id="IPR022641">
    <property type="entry name" value="CheR_N"/>
</dbReference>
<keyword evidence="3 7" id="KW-0489">Methyltransferase</keyword>
<dbReference type="EMBL" id="JACHXZ010000001">
    <property type="protein sequence ID" value="MBB3166929.1"/>
    <property type="molecule type" value="Genomic_DNA"/>
</dbReference>
<dbReference type="CDD" id="cd02440">
    <property type="entry name" value="AdoMet_MTases"/>
    <property type="match status" value="1"/>
</dbReference>
<dbReference type="PRINTS" id="PR00996">
    <property type="entry name" value="CHERMTFRASE"/>
</dbReference>
<dbReference type="InterPro" id="IPR029063">
    <property type="entry name" value="SAM-dependent_MTases_sf"/>
</dbReference>
<comment type="catalytic activity">
    <reaction evidence="1">
        <text>L-glutamyl-[protein] + S-adenosyl-L-methionine = [protein]-L-glutamate 5-O-methyl ester + S-adenosyl-L-homocysteine</text>
        <dbReference type="Rhea" id="RHEA:24452"/>
        <dbReference type="Rhea" id="RHEA-COMP:10208"/>
        <dbReference type="Rhea" id="RHEA-COMP:10311"/>
        <dbReference type="ChEBI" id="CHEBI:29973"/>
        <dbReference type="ChEBI" id="CHEBI:57856"/>
        <dbReference type="ChEBI" id="CHEBI:59789"/>
        <dbReference type="ChEBI" id="CHEBI:82795"/>
        <dbReference type="EC" id="2.1.1.80"/>
    </reaction>
</comment>